<dbReference type="AlphaFoldDB" id="A0A380WHH3"/>
<name>A0A380WHH3_AMIAI</name>
<organism evidence="1 2">
    <name type="scientific">Aminobacter aminovorans</name>
    <name type="common">Chelatobacter heintzii</name>
    <dbReference type="NCBI Taxonomy" id="83263"/>
    <lineage>
        <taxon>Bacteria</taxon>
        <taxon>Pseudomonadati</taxon>
        <taxon>Pseudomonadota</taxon>
        <taxon>Alphaproteobacteria</taxon>
        <taxon>Hyphomicrobiales</taxon>
        <taxon>Phyllobacteriaceae</taxon>
        <taxon>Aminobacter</taxon>
    </lineage>
</organism>
<evidence type="ECO:0000313" key="1">
    <source>
        <dbReference type="EMBL" id="SUU88225.1"/>
    </source>
</evidence>
<proteinExistence type="predicted"/>
<sequence length="143" mass="15252">MQHIPAPTHPLRAHQRGQARARIAVMDDGRARMLGLLRLMLPLVLLFFLALGQAASAHPADGQHQPHATQMMSHHAKADAGCCDQDKDARACLAQCLASCSYCAPLPLPTVFPELAGVSPLPARTEPLHGSIAAPHLRPPSLS</sequence>
<protein>
    <submittedName>
        <fullName evidence="1">Uncharacterized protein</fullName>
    </submittedName>
</protein>
<gene>
    <name evidence="1" type="ORF">NCTC10684_01433</name>
</gene>
<dbReference type="RefSeq" id="WP_131922322.1">
    <property type="nucleotide sequence ID" value="NZ_BAAAVY010000010.1"/>
</dbReference>
<evidence type="ECO:0000313" key="2">
    <source>
        <dbReference type="Proteomes" id="UP000254701"/>
    </source>
</evidence>
<dbReference type="EMBL" id="UFSM01000001">
    <property type="protein sequence ID" value="SUU88225.1"/>
    <property type="molecule type" value="Genomic_DNA"/>
</dbReference>
<dbReference type="OrthoDB" id="8115409at2"/>
<accession>A0A380WHH3</accession>
<reference evidence="1 2" key="1">
    <citation type="submission" date="2018-06" db="EMBL/GenBank/DDBJ databases">
        <authorList>
            <consortium name="Pathogen Informatics"/>
            <person name="Doyle S."/>
        </authorList>
    </citation>
    <scope>NUCLEOTIDE SEQUENCE [LARGE SCALE GENOMIC DNA]</scope>
    <source>
        <strain evidence="1 2">NCTC10684</strain>
    </source>
</reference>
<dbReference type="Proteomes" id="UP000254701">
    <property type="component" value="Unassembled WGS sequence"/>
</dbReference>